<evidence type="ECO:0000313" key="8">
    <source>
        <dbReference type="EMBL" id="GHO86364.1"/>
    </source>
</evidence>
<evidence type="ECO:0000256" key="5">
    <source>
        <dbReference type="ARBA" id="ARBA00023136"/>
    </source>
</evidence>
<feature type="transmembrane region" description="Helical" evidence="6">
    <location>
        <begin position="301"/>
        <end position="322"/>
    </location>
</feature>
<protein>
    <submittedName>
        <fullName evidence="8">Tetracycline resistance MFS efflux pump</fullName>
    </submittedName>
</protein>
<keyword evidence="9" id="KW-1185">Reference proteome</keyword>
<organism evidence="8 9">
    <name type="scientific">Dictyobacter formicarum</name>
    <dbReference type="NCBI Taxonomy" id="2778368"/>
    <lineage>
        <taxon>Bacteria</taxon>
        <taxon>Bacillati</taxon>
        <taxon>Chloroflexota</taxon>
        <taxon>Ktedonobacteria</taxon>
        <taxon>Ktedonobacterales</taxon>
        <taxon>Dictyobacteraceae</taxon>
        <taxon>Dictyobacter</taxon>
    </lineage>
</organism>
<dbReference type="Gene3D" id="1.20.1250.20">
    <property type="entry name" value="MFS general substrate transporter like domains"/>
    <property type="match status" value="1"/>
</dbReference>
<feature type="transmembrane region" description="Helical" evidence="6">
    <location>
        <begin position="153"/>
        <end position="175"/>
    </location>
</feature>
<accession>A0ABQ3VL01</accession>
<evidence type="ECO:0000256" key="1">
    <source>
        <dbReference type="ARBA" id="ARBA00004651"/>
    </source>
</evidence>
<feature type="domain" description="Major facilitator superfamily (MFS) profile" evidence="7">
    <location>
        <begin position="25"/>
        <end position="416"/>
    </location>
</feature>
<feature type="transmembrane region" description="Helical" evidence="6">
    <location>
        <begin position="59"/>
        <end position="83"/>
    </location>
</feature>
<dbReference type="Pfam" id="PF07690">
    <property type="entry name" value="MFS_1"/>
    <property type="match status" value="1"/>
</dbReference>
<dbReference type="RefSeq" id="WP_201364006.1">
    <property type="nucleotide sequence ID" value="NZ_BNJJ01000012.1"/>
</dbReference>
<dbReference type="PROSITE" id="PS50850">
    <property type="entry name" value="MFS"/>
    <property type="match status" value="1"/>
</dbReference>
<dbReference type="PANTHER" id="PTHR23504:SF15">
    <property type="entry name" value="MAJOR FACILITATOR SUPERFAMILY (MFS) PROFILE DOMAIN-CONTAINING PROTEIN"/>
    <property type="match status" value="1"/>
</dbReference>
<comment type="caution">
    <text evidence="8">The sequence shown here is derived from an EMBL/GenBank/DDBJ whole genome shotgun (WGS) entry which is preliminary data.</text>
</comment>
<dbReference type="SUPFAM" id="SSF103473">
    <property type="entry name" value="MFS general substrate transporter"/>
    <property type="match status" value="1"/>
</dbReference>
<feature type="transmembrane region" description="Helical" evidence="6">
    <location>
        <begin position="232"/>
        <end position="250"/>
    </location>
</feature>
<evidence type="ECO:0000256" key="3">
    <source>
        <dbReference type="ARBA" id="ARBA00022692"/>
    </source>
</evidence>
<evidence type="ECO:0000256" key="4">
    <source>
        <dbReference type="ARBA" id="ARBA00022989"/>
    </source>
</evidence>
<keyword evidence="4 6" id="KW-1133">Transmembrane helix</keyword>
<feature type="transmembrane region" description="Helical" evidence="6">
    <location>
        <begin position="181"/>
        <end position="201"/>
    </location>
</feature>
<evidence type="ECO:0000259" key="7">
    <source>
        <dbReference type="PROSITE" id="PS50850"/>
    </source>
</evidence>
<dbReference type="PANTHER" id="PTHR23504">
    <property type="entry name" value="MAJOR FACILITATOR SUPERFAMILY DOMAIN-CONTAINING PROTEIN 10"/>
    <property type="match status" value="1"/>
</dbReference>
<sequence>MSTHKVLTPQQESVDDMTPTPGRKAIFFLFVVAFFNTMGMTIINPVVPFMTQQHLGNASNLAVIVGWMISIYGICQLIAAPGLGLLSDRFGRRPVLFICLLGSAIGYLFFGLGGALWLLFLGRIIDGLTGGNFSVLFAYIADITKPEERGKYFGMAGGIAGVGFILGPSIGGLLANINYSAPFIVAAAIILLNIVWGFFFLPESLHKEQRITTIHWHDLNPLKQMVNVFSMVNLRWLLLAGFLYAFPFAILQSNLTILLKDSLGWNASGAGLVLTVVGVVDILVQGVLFGKLLPVFGDIKLGIGSLALVAISYLLMGTVAFIASPLLLLAGVILFAGAGGLVENALRGLSSRLAGPSQQGLIGGANQSMQSLAMIIGPLCGGVLYEQFGHAIPYWFGVLIIALAIVSVIPVVSVMRTHEHLGEEAPAEK</sequence>
<dbReference type="InterPro" id="IPR011701">
    <property type="entry name" value="MFS"/>
</dbReference>
<dbReference type="PRINTS" id="PR01035">
    <property type="entry name" value="TCRTETA"/>
</dbReference>
<name>A0ABQ3VL01_9CHLR</name>
<dbReference type="Proteomes" id="UP000635565">
    <property type="component" value="Unassembled WGS sequence"/>
</dbReference>
<evidence type="ECO:0000313" key="9">
    <source>
        <dbReference type="Proteomes" id="UP000635565"/>
    </source>
</evidence>
<feature type="transmembrane region" description="Helical" evidence="6">
    <location>
        <begin position="391"/>
        <end position="412"/>
    </location>
</feature>
<feature type="transmembrane region" description="Helical" evidence="6">
    <location>
        <begin position="95"/>
        <end position="118"/>
    </location>
</feature>
<dbReference type="InterPro" id="IPR001958">
    <property type="entry name" value="Tet-R_TetA/multi-R_MdtG-like"/>
</dbReference>
<proteinExistence type="predicted"/>
<dbReference type="InterPro" id="IPR020846">
    <property type="entry name" value="MFS_dom"/>
</dbReference>
<comment type="subcellular location">
    <subcellularLocation>
        <location evidence="1">Cell membrane</location>
        <topology evidence="1">Multi-pass membrane protein</topology>
    </subcellularLocation>
</comment>
<evidence type="ECO:0000256" key="6">
    <source>
        <dbReference type="SAM" id="Phobius"/>
    </source>
</evidence>
<dbReference type="InterPro" id="IPR036259">
    <property type="entry name" value="MFS_trans_sf"/>
</dbReference>
<feature type="transmembrane region" description="Helical" evidence="6">
    <location>
        <begin position="124"/>
        <end position="141"/>
    </location>
</feature>
<keyword evidence="2" id="KW-0813">Transport</keyword>
<evidence type="ECO:0000256" key="2">
    <source>
        <dbReference type="ARBA" id="ARBA00022448"/>
    </source>
</evidence>
<gene>
    <name evidence="8" type="ORF">KSZ_43700</name>
</gene>
<feature type="transmembrane region" description="Helical" evidence="6">
    <location>
        <begin position="26"/>
        <end position="47"/>
    </location>
</feature>
<keyword evidence="5 6" id="KW-0472">Membrane</keyword>
<dbReference type="EMBL" id="BNJJ01000012">
    <property type="protein sequence ID" value="GHO86364.1"/>
    <property type="molecule type" value="Genomic_DNA"/>
</dbReference>
<feature type="transmembrane region" description="Helical" evidence="6">
    <location>
        <begin position="270"/>
        <end position="289"/>
    </location>
</feature>
<reference evidence="8 9" key="1">
    <citation type="journal article" date="2021" name="Int. J. Syst. Evol. Microbiol.">
        <title>Reticulibacter mediterranei gen. nov., sp. nov., within the new family Reticulibacteraceae fam. nov., and Ktedonospora formicarum gen. nov., sp. nov., Ktedonobacter robiniae sp. nov., Dictyobacter formicarum sp. nov. and Dictyobacter arantiisoli sp. nov., belonging to the class Ktedonobacteria.</title>
        <authorList>
            <person name="Yabe S."/>
            <person name="Zheng Y."/>
            <person name="Wang C.M."/>
            <person name="Sakai Y."/>
            <person name="Abe K."/>
            <person name="Yokota A."/>
            <person name="Donadio S."/>
            <person name="Cavaletti L."/>
            <person name="Monciardini P."/>
        </authorList>
    </citation>
    <scope>NUCLEOTIDE SEQUENCE [LARGE SCALE GENOMIC DNA]</scope>
    <source>
        <strain evidence="8 9">SOSP1-9</strain>
    </source>
</reference>
<keyword evidence="3 6" id="KW-0812">Transmembrane</keyword>